<dbReference type="EMBL" id="KZ678128">
    <property type="protein sequence ID" value="PSN74484.1"/>
    <property type="molecule type" value="Genomic_DNA"/>
</dbReference>
<gene>
    <name evidence="2" type="ORF">BS50DRAFT_17286</name>
</gene>
<keyword evidence="1" id="KW-0472">Membrane</keyword>
<organism evidence="2 3">
    <name type="scientific">Corynespora cassiicola Philippines</name>
    <dbReference type="NCBI Taxonomy" id="1448308"/>
    <lineage>
        <taxon>Eukaryota</taxon>
        <taxon>Fungi</taxon>
        <taxon>Dikarya</taxon>
        <taxon>Ascomycota</taxon>
        <taxon>Pezizomycotina</taxon>
        <taxon>Dothideomycetes</taxon>
        <taxon>Pleosporomycetidae</taxon>
        <taxon>Pleosporales</taxon>
        <taxon>Corynesporascaceae</taxon>
        <taxon>Corynespora</taxon>
    </lineage>
</organism>
<proteinExistence type="predicted"/>
<protein>
    <submittedName>
        <fullName evidence="2">Uncharacterized protein</fullName>
    </submittedName>
</protein>
<feature type="transmembrane region" description="Helical" evidence="1">
    <location>
        <begin position="91"/>
        <end position="111"/>
    </location>
</feature>
<dbReference type="Proteomes" id="UP000240883">
    <property type="component" value="Unassembled WGS sequence"/>
</dbReference>
<dbReference type="AlphaFoldDB" id="A0A2T2P9Z6"/>
<keyword evidence="1" id="KW-0812">Transmembrane</keyword>
<keyword evidence="3" id="KW-1185">Reference proteome</keyword>
<name>A0A2T2P9Z6_CORCC</name>
<evidence type="ECO:0000313" key="3">
    <source>
        <dbReference type="Proteomes" id="UP000240883"/>
    </source>
</evidence>
<evidence type="ECO:0000256" key="1">
    <source>
        <dbReference type="SAM" id="Phobius"/>
    </source>
</evidence>
<keyword evidence="1" id="KW-1133">Transmembrane helix</keyword>
<feature type="transmembrane region" description="Helical" evidence="1">
    <location>
        <begin position="123"/>
        <end position="144"/>
    </location>
</feature>
<accession>A0A2T2P9Z6</accession>
<evidence type="ECO:0000313" key="2">
    <source>
        <dbReference type="EMBL" id="PSN74484.1"/>
    </source>
</evidence>
<sequence>MQRRHPAAFSSCPWPHCASPSLTVQSLRVPCMLRRKHHSDGASLLPTGSGRADRHFALFSASNKSTRASPSLFARMHYTLPPANGLSSARIVPPAALAAICIGFVILRHFLAFQVTSPRCLPLLGFPIPAFFSPFSLAVATLPWTSACAHYSPNQYSIPVSLDRDPVPPRVSRLPGRAVAILIAFYAT</sequence>
<reference evidence="2 3" key="1">
    <citation type="journal article" date="2018" name="Front. Microbiol.">
        <title>Genome-Wide Analysis of Corynespora cassiicola Leaf Fall Disease Putative Effectors.</title>
        <authorList>
            <person name="Lopez D."/>
            <person name="Ribeiro S."/>
            <person name="Label P."/>
            <person name="Fumanal B."/>
            <person name="Venisse J.S."/>
            <person name="Kohler A."/>
            <person name="de Oliveira R.R."/>
            <person name="Labutti K."/>
            <person name="Lipzen A."/>
            <person name="Lail K."/>
            <person name="Bauer D."/>
            <person name="Ohm R.A."/>
            <person name="Barry K.W."/>
            <person name="Spatafora J."/>
            <person name="Grigoriev I.V."/>
            <person name="Martin F.M."/>
            <person name="Pujade-Renaud V."/>
        </authorList>
    </citation>
    <scope>NUCLEOTIDE SEQUENCE [LARGE SCALE GENOMIC DNA]</scope>
    <source>
        <strain evidence="2 3">Philippines</strain>
    </source>
</reference>